<accession>A0A6J5MJZ2</accession>
<evidence type="ECO:0000313" key="1">
    <source>
        <dbReference type="EMBL" id="CAB4143889.1"/>
    </source>
</evidence>
<reference evidence="1" key="1">
    <citation type="submission" date="2020-04" db="EMBL/GenBank/DDBJ databases">
        <authorList>
            <person name="Chiriac C."/>
            <person name="Salcher M."/>
            <person name="Ghai R."/>
            <person name="Kavagutti S V."/>
        </authorList>
    </citation>
    <scope>NUCLEOTIDE SEQUENCE</scope>
</reference>
<gene>
    <name evidence="1" type="ORF">UFOVP456_9</name>
</gene>
<dbReference type="EMBL" id="LR796436">
    <property type="protein sequence ID" value="CAB4143889.1"/>
    <property type="molecule type" value="Genomic_DNA"/>
</dbReference>
<protein>
    <submittedName>
        <fullName evidence="1">Uncharacterized protein</fullName>
    </submittedName>
</protein>
<organism evidence="1">
    <name type="scientific">uncultured Caudovirales phage</name>
    <dbReference type="NCBI Taxonomy" id="2100421"/>
    <lineage>
        <taxon>Viruses</taxon>
        <taxon>Duplodnaviria</taxon>
        <taxon>Heunggongvirae</taxon>
        <taxon>Uroviricota</taxon>
        <taxon>Caudoviricetes</taxon>
        <taxon>Peduoviridae</taxon>
        <taxon>Maltschvirus</taxon>
        <taxon>Maltschvirus maltsch</taxon>
    </lineage>
</organism>
<dbReference type="InterPro" id="IPR036390">
    <property type="entry name" value="WH_DNA-bd_sf"/>
</dbReference>
<proteinExistence type="predicted"/>
<sequence length="122" mass="14275">MPSVPVTRQAIVELLKEHGPLHASVIASQLDKNVRTVRSAIRLMHQQRMVHISGWYRNFGTRGDWAAIYALGTGPDRKQPQVDAHKQANERYREKYREVLRRRMRARRGKQVDHWLAILQTN</sequence>
<name>A0A6J5MJZ2_9CAUD</name>
<dbReference type="SUPFAM" id="SSF46785">
    <property type="entry name" value="Winged helix' DNA-binding domain"/>
    <property type="match status" value="1"/>
</dbReference>